<dbReference type="PRINTS" id="PR00080">
    <property type="entry name" value="SDRFAMILY"/>
</dbReference>
<comment type="similarity">
    <text evidence="1 4">Belongs to the short-chain dehydrogenases/reductases (SDR) family.</text>
</comment>
<dbReference type="GO" id="GO:0016491">
    <property type="term" value="F:oxidoreductase activity"/>
    <property type="evidence" value="ECO:0007669"/>
    <property type="project" value="UniProtKB-KW"/>
</dbReference>
<protein>
    <recommendedName>
        <fullName evidence="7">NAD(P)-binding protein</fullName>
    </recommendedName>
</protein>
<dbReference type="PROSITE" id="PS00061">
    <property type="entry name" value="ADH_SHORT"/>
    <property type="match status" value="1"/>
</dbReference>
<dbReference type="PANTHER" id="PTHR43618:SF4">
    <property type="entry name" value="SHORT CHAIN DEHYDROGENASE_REDUCTASE FAMILY (AFU_ORTHOLOGUE AFUA_7G04540)"/>
    <property type="match status" value="1"/>
</dbReference>
<evidence type="ECO:0008006" key="7">
    <source>
        <dbReference type="Google" id="ProtNLM"/>
    </source>
</evidence>
<proteinExistence type="inferred from homology"/>
<sequence>MATPHPLSGAELFSVKGRVAVVTGAWTGIGLMIAQALAANGAKVYITGRRLELLEKSAKIHGSPERLGNSGGSMVPLVMDVTDKESIKAAVDAITAKESKVDILVNNAGIYTVPPGVKPEDGPEKYSAGLFSESIEDIWQKSKSPHLPQPVYASAFGQFAYAASKAGTLHLTRQMAYELFQDGLNIRVNAIAPGPTPTALTSQGNVDEENQGIVSDEIFAYIQNVCGLTTKRWNTPQEISSASLRSNLEKHRVQAVLTLATNGHIVGQVIPIDGGELVKHPGVL</sequence>
<evidence type="ECO:0000256" key="4">
    <source>
        <dbReference type="RuleBase" id="RU000363"/>
    </source>
</evidence>
<dbReference type="AlphaFoldDB" id="A0AAN9YP21"/>
<keyword evidence="3" id="KW-0560">Oxidoreductase</keyword>
<name>A0AAN9YP21_9PEZI</name>
<evidence type="ECO:0000256" key="2">
    <source>
        <dbReference type="ARBA" id="ARBA00022857"/>
    </source>
</evidence>
<dbReference type="Proteomes" id="UP001320420">
    <property type="component" value="Unassembled WGS sequence"/>
</dbReference>
<gene>
    <name evidence="5" type="ORF">SLS62_008361</name>
</gene>
<keyword evidence="2" id="KW-0521">NADP</keyword>
<evidence type="ECO:0000256" key="1">
    <source>
        <dbReference type="ARBA" id="ARBA00006484"/>
    </source>
</evidence>
<evidence type="ECO:0000256" key="3">
    <source>
        <dbReference type="ARBA" id="ARBA00023002"/>
    </source>
</evidence>
<evidence type="ECO:0000313" key="5">
    <source>
        <dbReference type="EMBL" id="KAK7749180.1"/>
    </source>
</evidence>
<dbReference type="Pfam" id="PF00106">
    <property type="entry name" value="adh_short"/>
    <property type="match status" value="2"/>
</dbReference>
<dbReference type="Gene3D" id="3.40.50.720">
    <property type="entry name" value="NAD(P)-binding Rossmann-like Domain"/>
    <property type="match status" value="2"/>
</dbReference>
<evidence type="ECO:0000313" key="6">
    <source>
        <dbReference type="Proteomes" id="UP001320420"/>
    </source>
</evidence>
<dbReference type="InterPro" id="IPR052178">
    <property type="entry name" value="Sec_Metab_Biosynth_SDR"/>
</dbReference>
<dbReference type="InterPro" id="IPR020904">
    <property type="entry name" value="Sc_DH/Rdtase_CS"/>
</dbReference>
<dbReference type="EMBL" id="JAKJXP020000077">
    <property type="protein sequence ID" value="KAK7749180.1"/>
    <property type="molecule type" value="Genomic_DNA"/>
</dbReference>
<dbReference type="PANTHER" id="PTHR43618">
    <property type="entry name" value="7-ALPHA-HYDROXYSTEROID DEHYDROGENASE"/>
    <property type="match status" value="1"/>
</dbReference>
<dbReference type="SUPFAM" id="SSF51735">
    <property type="entry name" value="NAD(P)-binding Rossmann-fold domains"/>
    <property type="match status" value="1"/>
</dbReference>
<comment type="caution">
    <text evidence="5">The sequence shown here is derived from an EMBL/GenBank/DDBJ whole genome shotgun (WGS) entry which is preliminary data.</text>
</comment>
<accession>A0AAN9YP21</accession>
<dbReference type="CDD" id="cd05233">
    <property type="entry name" value="SDR_c"/>
    <property type="match status" value="1"/>
</dbReference>
<keyword evidence="6" id="KW-1185">Reference proteome</keyword>
<organism evidence="5 6">
    <name type="scientific">Diatrype stigma</name>
    <dbReference type="NCBI Taxonomy" id="117547"/>
    <lineage>
        <taxon>Eukaryota</taxon>
        <taxon>Fungi</taxon>
        <taxon>Dikarya</taxon>
        <taxon>Ascomycota</taxon>
        <taxon>Pezizomycotina</taxon>
        <taxon>Sordariomycetes</taxon>
        <taxon>Xylariomycetidae</taxon>
        <taxon>Xylariales</taxon>
        <taxon>Diatrypaceae</taxon>
        <taxon>Diatrype</taxon>
    </lineage>
</organism>
<dbReference type="PRINTS" id="PR00081">
    <property type="entry name" value="GDHRDH"/>
</dbReference>
<reference evidence="5 6" key="1">
    <citation type="submission" date="2024-02" db="EMBL/GenBank/DDBJ databases">
        <title>De novo assembly and annotation of 12 fungi associated with fruit tree decline syndrome in Ontario, Canada.</title>
        <authorList>
            <person name="Sulman M."/>
            <person name="Ellouze W."/>
            <person name="Ilyukhin E."/>
        </authorList>
    </citation>
    <scope>NUCLEOTIDE SEQUENCE [LARGE SCALE GENOMIC DNA]</scope>
    <source>
        <strain evidence="5 6">M11/M66-122</strain>
    </source>
</reference>
<dbReference type="InterPro" id="IPR002347">
    <property type="entry name" value="SDR_fam"/>
</dbReference>
<dbReference type="InterPro" id="IPR036291">
    <property type="entry name" value="NAD(P)-bd_dom_sf"/>
</dbReference>